<dbReference type="AlphaFoldDB" id="T1K0N1"/>
<dbReference type="HOGENOM" id="CLU_1909324_0_0_1"/>
<dbReference type="EnsemblMetazoa" id="tetur03g08400.1">
    <property type="protein sequence ID" value="tetur03g08400.1"/>
    <property type="gene ID" value="tetur03g08400"/>
</dbReference>
<proteinExistence type="predicted"/>
<protein>
    <submittedName>
        <fullName evidence="2">Uncharacterized protein</fullName>
    </submittedName>
</protein>
<reference evidence="3" key="1">
    <citation type="submission" date="2011-08" db="EMBL/GenBank/DDBJ databases">
        <authorList>
            <person name="Rombauts S."/>
        </authorList>
    </citation>
    <scope>NUCLEOTIDE SEQUENCE</scope>
    <source>
        <strain evidence="3">London</strain>
    </source>
</reference>
<evidence type="ECO:0000313" key="2">
    <source>
        <dbReference type="EnsemblMetazoa" id="tetur03g08400.1"/>
    </source>
</evidence>
<evidence type="ECO:0000313" key="3">
    <source>
        <dbReference type="Proteomes" id="UP000015104"/>
    </source>
</evidence>
<accession>T1K0N1</accession>
<feature type="region of interest" description="Disordered" evidence="1">
    <location>
        <begin position="1"/>
        <end position="35"/>
    </location>
</feature>
<dbReference type="Proteomes" id="UP000015104">
    <property type="component" value="Unassembled WGS sequence"/>
</dbReference>
<sequence length="133" mass="15222">MDAQKEIPKKIWRKNQRERKKERDKNVQASLTAKGEADPYVAKDMARKARKEKNRAAKKFKKSLEMFKQNSSVEGYKAEETCLGRIAAESLRNEAIKDFQVAQETLAVAETLQGKKTNEPGSSHSDLLKHIYQ</sequence>
<keyword evidence="3" id="KW-1185">Reference proteome</keyword>
<evidence type="ECO:0000256" key="1">
    <source>
        <dbReference type="SAM" id="MobiDB-lite"/>
    </source>
</evidence>
<feature type="region of interest" description="Disordered" evidence="1">
    <location>
        <begin position="112"/>
        <end position="133"/>
    </location>
</feature>
<name>T1K0N1_TETUR</name>
<reference evidence="2" key="2">
    <citation type="submission" date="2015-06" db="UniProtKB">
        <authorList>
            <consortium name="EnsemblMetazoa"/>
        </authorList>
    </citation>
    <scope>IDENTIFICATION</scope>
</reference>
<organism evidence="2 3">
    <name type="scientific">Tetranychus urticae</name>
    <name type="common">Two-spotted spider mite</name>
    <dbReference type="NCBI Taxonomy" id="32264"/>
    <lineage>
        <taxon>Eukaryota</taxon>
        <taxon>Metazoa</taxon>
        <taxon>Ecdysozoa</taxon>
        <taxon>Arthropoda</taxon>
        <taxon>Chelicerata</taxon>
        <taxon>Arachnida</taxon>
        <taxon>Acari</taxon>
        <taxon>Acariformes</taxon>
        <taxon>Trombidiformes</taxon>
        <taxon>Prostigmata</taxon>
        <taxon>Eleutherengona</taxon>
        <taxon>Raphignathae</taxon>
        <taxon>Tetranychoidea</taxon>
        <taxon>Tetranychidae</taxon>
        <taxon>Tetranychus</taxon>
    </lineage>
</organism>
<dbReference type="EMBL" id="CAEY01001145">
    <property type="status" value="NOT_ANNOTATED_CDS"/>
    <property type="molecule type" value="Genomic_DNA"/>
</dbReference>